<dbReference type="SUPFAM" id="SSF53448">
    <property type="entry name" value="Nucleotide-diphospho-sugar transferases"/>
    <property type="match status" value="1"/>
</dbReference>
<dbReference type="EMBL" id="DPBP01000009">
    <property type="protein sequence ID" value="HCE16693.1"/>
    <property type="molecule type" value="Genomic_DNA"/>
</dbReference>
<evidence type="ECO:0000259" key="1">
    <source>
        <dbReference type="Pfam" id="PF00535"/>
    </source>
</evidence>
<dbReference type="OrthoDB" id="9810303at2"/>
<dbReference type="AlphaFoldDB" id="A0A3D1JDW5"/>
<evidence type="ECO:0000313" key="3">
    <source>
        <dbReference type="Proteomes" id="UP000264141"/>
    </source>
</evidence>
<organism evidence="2 3">
    <name type="scientific">Anaerolinea thermolimosa</name>
    <dbReference type="NCBI Taxonomy" id="229919"/>
    <lineage>
        <taxon>Bacteria</taxon>
        <taxon>Bacillati</taxon>
        <taxon>Chloroflexota</taxon>
        <taxon>Anaerolineae</taxon>
        <taxon>Anaerolineales</taxon>
        <taxon>Anaerolineaceae</taxon>
        <taxon>Anaerolinea</taxon>
    </lineage>
</organism>
<dbReference type="PANTHER" id="PTHR48090:SF7">
    <property type="entry name" value="RFBJ PROTEIN"/>
    <property type="match status" value="1"/>
</dbReference>
<dbReference type="PANTHER" id="PTHR48090">
    <property type="entry name" value="UNDECAPRENYL-PHOSPHATE 4-DEOXY-4-FORMAMIDO-L-ARABINOSE TRANSFERASE-RELATED"/>
    <property type="match status" value="1"/>
</dbReference>
<dbReference type="RefSeq" id="WP_062194026.1">
    <property type="nucleotide sequence ID" value="NZ_DF967965.1"/>
</dbReference>
<keyword evidence="2" id="KW-0808">Transferase</keyword>
<gene>
    <name evidence="2" type="ORF">DEQ80_02420</name>
</gene>
<proteinExistence type="predicted"/>
<dbReference type="Pfam" id="PF00535">
    <property type="entry name" value="Glycos_transf_2"/>
    <property type="match status" value="1"/>
</dbReference>
<reference evidence="2 3" key="1">
    <citation type="journal article" date="2018" name="Nat. Biotechnol.">
        <title>A standardized bacterial taxonomy based on genome phylogeny substantially revises the tree of life.</title>
        <authorList>
            <person name="Parks D.H."/>
            <person name="Chuvochina M."/>
            <person name="Waite D.W."/>
            <person name="Rinke C."/>
            <person name="Skarshewski A."/>
            <person name="Chaumeil P.A."/>
            <person name="Hugenholtz P."/>
        </authorList>
    </citation>
    <scope>NUCLEOTIDE SEQUENCE [LARGE SCALE GENOMIC DNA]</scope>
    <source>
        <strain evidence="2">UBA8781</strain>
    </source>
</reference>
<dbReference type="Gene3D" id="3.90.550.10">
    <property type="entry name" value="Spore Coat Polysaccharide Biosynthesis Protein SpsA, Chain A"/>
    <property type="match status" value="1"/>
</dbReference>
<dbReference type="InterPro" id="IPR050256">
    <property type="entry name" value="Glycosyltransferase_2"/>
</dbReference>
<protein>
    <submittedName>
        <fullName evidence="2">Glycosyltransferase family 2 protein</fullName>
    </submittedName>
</protein>
<evidence type="ECO:0000313" key="2">
    <source>
        <dbReference type="EMBL" id="HCE16693.1"/>
    </source>
</evidence>
<feature type="domain" description="Glycosyltransferase 2-like" evidence="1">
    <location>
        <begin position="13"/>
        <end position="162"/>
    </location>
</feature>
<dbReference type="CDD" id="cd04179">
    <property type="entry name" value="DPM_DPG-synthase_like"/>
    <property type="match status" value="1"/>
</dbReference>
<dbReference type="STRING" id="229919.GCA_001050195_02419"/>
<dbReference type="InterPro" id="IPR001173">
    <property type="entry name" value="Glyco_trans_2-like"/>
</dbReference>
<comment type="caution">
    <text evidence="2">The sequence shown here is derived from an EMBL/GenBank/DDBJ whole genome shotgun (WGS) entry which is preliminary data.</text>
</comment>
<dbReference type="InterPro" id="IPR029044">
    <property type="entry name" value="Nucleotide-diphossugar_trans"/>
</dbReference>
<accession>A0A3D1JDW5</accession>
<dbReference type="Proteomes" id="UP000264141">
    <property type="component" value="Unassembled WGS sequence"/>
</dbReference>
<sequence>MTSSPSPRAILAIIPAYNEASRIAPVIHAALKHLPVLVVDDGSSDGTAQVAEEAGATVVRQTPNQGKGAALKAGFRYALEHGFEAMLTLDADGQHDPAEIPLFLDAYAQSQADLIIGARDFSQMPFSRRLANTLGRVLFSRAVGQPVRDNQSGYRLVSRRMAEAALESPVGGFEFEVEMIVLCLRQGYRLGWVPIRTIYAGENSHISPLQHVRRFIQMVHRARRIIRTRERRIQ</sequence>
<dbReference type="GO" id="GO:0016740">
    <property type="term" value="F:transferase activity"/>
    <property type="evidence" value="ECO:0007669"/>
    <property type="project" value="UniProtKB-KW"/>
</dbReference>
<name>A0A3D1JDW5_9CHLR</name>